<protein>
    <submittedName>
        <fullName evidence="1">Uncharacterized protein</fullName>
    </submittedName>
</protein>
<evidence type="ECO:0000313" key="2">
    <source>
        <dbReference type="Proteomes" id="UP000308197"/>
    </source>
</evidence>
<reference evidence="1 2" key="1">
    <citation type="journal article" date="2019" name="Nat. Ecol. Evol.">
        <title>Megaphylogeny resolves global patterns of mushroom evolution.</title>
        <authorList>
            <person name="Varga T."/>
            <person name="Krizsan K."/>
            <person name="Foldi C."/>
            <person name="Dima B."/>
            <person name="Sanchez-Garcia M."/>
            <person name="Sanchez-Ramirez S."/>
            <person name="Szollosi G.J."/>
            <person name="Szarkandi J.G."/>
            <person name="Papp V."/>
            <person name="Albert L."/>
            <person name="Andreopoulos W."/>
            <person name="Angelini C."/>
            <person name="Antonin V."/>
            <person name="Barry K.W."/>
            <person name="Bougher N.L."/>
            <person name="Buchanan P."/>
            <person name="Buyck B."/>
            <person name="Bense V."/>
            <person name="Catcheside P."/>
            <person name="Chovatia M."/>
            <person name="Cooper J."/>
            <person name="Damon W."/>
            <person name="Desjardin D."/>
            <person name="Finy P."/>
            <person name="Geml J."/>
            <person name="Haridas S."/>
            <person name="Hughes K."/>
            <person name="Justo A."/>
            <person name="Karasinski D."/>
            <person name="Kautmanova I."/>
            <person name="Kiss B."/>
            <person name="Kocsube S."/>
            <person name="Kotiranta H."/>
            <person name="LaButti K.M."/>
            <person name="Lechner B.E."/>
            <person name="Liimatainen K."/>
            <person name="Lipzen A."/>
            <person name="Lukacs Z."/>
            <person name="Mihaltcheva S."/>
            <person name="Morgado L.N."/>
            <person name="Niskanen T."/>
            <person name="Noordeloos M.E."/>
            <person name="Ohm R.A."/>
            <person name="Ortiz-Santana B."/>
            <person name="Ovrebo C."/>
            <person name="Racz N."/>
            <person name="Riley R."/>
            <person name="Savchenko A."/>
            <person name="Shiryaev A."/>
            <person name="Soop K."/>
            <person name="Spirin V."/>
            <person name="Szebenyi C."/>
            <person name="Tomsovsky M."/>
            <person name="Tulloss R.E."/>
            <person name="Uehling J."/>
            <person name="Grigoriev I.V."/>
            <person name="Vagvolgyi C."/>
            <person name="Papp T."/>
            <person name="Martin F.M."/>
            <person name="Miettinen O."/>
            <person name="Hibbett D.S."/>
            <person name="Nagy L.G."/>
        </authorList>
    </citation>
    <scope>NUCLEOTIDE SEQUENCE [LARGE SCALE GENOMIC DNA]</scope>
    <source>
        <strain evidence="1 2">HHB13444</strain>
    </source>
</reference>
<accession>A0A5C3PWQ0</accession>
<dbReference type="AlphaFoldDB" id="A0A5C3PWQ0"/>
<proteinExistence type="predicted"/>
<organism evidence="1 2">
    <name type="scientific">Polyporus arcularius HHB13444</name>
    <dbReference type="NCBI Taxonomy" id="1314778"/>
    <lineage>
        <taxon>Eukaryota</taxon>
        <taxon>Fungi</taxon>
        <taxon>Dikarya</taxon>
        <taxon>Basidiomycota</taxon>
        <taxon>Agaricomycotina</taxon>
        <taxon>Agaricomycetes</taxon>
        <taxon>Polyporales</taxon>
        <taxon>Polyporaceae</taxon>
        <taxon>Polyporus</taxon>
    </lineage>
</organism>
<name>A0A5C3PWQ0_9APHY</name>
<evidence type="ECO:0000313" key="1">
    <source>
        <dbReference type="EMBL" id="TFK94235.1"/>
    </source>
</evidence>
<dbReference type="Proteomes" id="UP000308197">
    <property type="component" value="Unassembled WGS sequence"/>
</dbReference>
<gene>
    <name evidence="1" type="ORF">K466DRAFT_397315</name>
</gene>
<dbReference type="EMBL" id="ML210971">
    <property type="protein sequence ID" value="TFK94235.1"/>
    <property type="molecule type" value="Genomic_DNA"/>
</dbReference>
<dbReference type="InParanoid" id="A0A5C3PWQ0"/>
<keyword evidence="2" id="KW-1185">Reference proteome</keyword>
<sequence length="392" mass="43078">MTSQYPPSSVSTAPPTFQEGRLPGDFLVWLKSVNGDVLDPTLARNEKGYWVDIVRGFVPCILIQHPSGHPWQTLHENVELLERALQFSLHAVCEVPLFFKEQESLAEAIFARVAGVAVTLALWIDVDPPPQEGYATPTELYNAARTTCITTLHELGTEMDPETAVVHRGIMRDVIASCTSIVEDILSYTSATTYPQTFEFHASPDARKFLAGLALPETSTLKIHDVSEVPLALSVLLDICLGALSASSSTHSFHTDLAEEVGRLAQRAYNYLFLSCTTPSTTRIWAIAKMTAALAAFTASAGECDVAESYWTKFLLYRMESGPDPIWDKLDKELAASLRSTNLAVRDLVSLYAVVKELQQEQWGDEGDALRVRTVRGVPSAVRTFARCGRAA</sequence>
<dbReference type="STRING" id="1314778.A0A5C3PWQ0"/>